<evidence type="ECO:0000313" key="9">
    <source>
        <dbReference type="Proteomes" id="UP001183127"/>
    </source>
</evidence>
<keyword evidence="3 6" id="KW-0812">Transmembrane</keyword>
<organism evidence="8 9">
    <name type="scientific">Pseudomonas entomophila</name>
    <dbReference type="NCBI Taxonomy" id="312306"/>
    <lineage>
        <taxon>Bacteria</taxon>
        <taxon>Pseudomonadati</taxon>
        <taxon>Pseudomonadota</taxon>
        <taxon>Gammaproteobacteria</taxon>
        <taxon>Pseudomonadales</taxon>
        <taxon>Pseudomonadaceae</taxon>
        <taxon>Pseudomonas</taxon>
    </lineage>
</organism>
<evidence type="ECO:0000256" key="2">
    <source>
        <dbReference type="ARBA" id="ARBA00009399"/>
    </source>
</evidence>
<dbReference type="Pfam" id="PF04138">
    <property type="entry name" value="GtrA_DPMS_TM"/>
    <property type="match status" value="1"/>
</dbReference>
<evidence type="ECO:0000256" key="1">
    <source>
        <dbReference type="ARBA" id="ARBA00004141"/>
    </source>
</evidence>
<evidence type="ECO:0000259" key="7">
    <source>
        <dbReference type="Pfam" id="PF04138"/>
    </source>
</evidence>
<dbReference type="InterPro" id="IPR051401">
    <property type="entry name" value="GtrA_CellWall_Glycosyl"/>
</dbReference>
<feature type="transmembrane region" description="Helical" evidence="6">
    <location>
        <begin position="93"/>
        <end position="114"/>
    </location>
</feature>
<protein>
    <submittedName>
        <fullName evidence="8">GtrA family protein</fullName>
    </submittedName>
</protein>
<feature type="transmembrane region" description="Helical" evidence="6">
    <location>
        <begin position="27"/>
        <end position="47"/>
    </location>
</feature>
<evidence type="ECO:0000256" key="5">
    <source>
        <dbReference type="ARBA" id="ARBA00023136"/>
    </source>
</evidence>
<dbReference type="GeneID" id="32808282"/>
<evidence type="ECO:0000256" key="3">
    <source>
        <dbReference type="ARBA" id="ARBA00022692"/>
    </source>
</evidence>
<feature type="transmembrane region" description="Helical" evidence="6">
    <location>
        <begin position="53"/>
        <end position="72"/>
    </location>
</feature>
<dbReference type="EMBL" id="CP132921">
    <property type="protein sequence ID" value="WMW06324.1"/>
    <property type="molecule type" value="Genomic_DNA"/>
</dbReference>
<feature type="transmembrane region" description="Helical" evidence="6">
    <location>
        <begin position="120"/>
        <end position="141"/>
    </location>
</feature>
<keyword evidence="9" id="KW-1185">Reference proteome</keyword>
<accession>A0ABY9QSC9</accession>
<comment type="subcellular location">
    <subcellularLocation>
        <location evidence="1">Membrane</location>
        <topology evidence="1">Multi-pass membrane protein</topology>
    </subcellularLocation>
</comment>
<reference evidence="8 9" key="1">
    <citation type="submission" date="2023-08" db="EMBL/GenBank/DDBJ databases">
        <title>Complete Genome Sequence of Pseudomonas entomophila TVIN A01.</title>
        <authorList>
            <person name="Shelke T."/>
            <person name="Mahar N.S."/>
            <person name="Gupta I."/>
            <person name="Gupta V."/>
        </authorList>
    </citation>
    <scope>NUCLEOTIDE SEQUENCE [LARGE SCALE GENOMIC DNA]</scope>
    <source>
        <strain evidence="8 9">TVIN-A01</strain>
    </source>
</reference>
<gene>
    <name evidence="8" type="ORF">RAH46_03045</name>
</gene>
<evidence type="ECO:0000256" key="4">
    <source>
        <dbReference type="ARBA" id="ARBA00022989"/>
    </source>
</evidence>
<keyword evidence="5 6" id="KW-0472">Membrane</keyword>
<dbReference type="Proteomes" id="UP001183127">
    <property type="component" value="Chromosome"/>
</dbReference>
<comment type="similarity">
    <text evidence="2">Belongs to the GtrA family.</text>
</comment>
<dbReference type="InterPro" id="IPR007267">
    <property type="entry name" value="GtrA_DPMS_TM"/>
</dbReference>
<feature type="domain" description="GtrA/DPMS transmembrane" evidence="7">
    <location>
        <begin position="29"/>
        <end position="142"/>
    </location>
</feature>
<proteinExistence type="inferred from homology"/>
<name>A0ABY9QSC9_9PSED</name>
<sequence length="146" mass="16084">MAAHDHTQPARTSLGARFKHRLPLAQLVKYGIIGLLSNACGYALYLLLTELGAPPKLVMTLLYLTGALIGFFGNRRLTFSYQGGLLGSGFRYILAHTLGYGINLALLTVFVDHFGYAHQWVQAMAILVVAGYLFLTLKFFVFKASQ</sequence>
<dbReference type="PANTHER" id="PTHR38459">
    <property type="entry name" value="PROPHAGE BACTOPRENOL-LINKED GLUCOSE TRANSLOCASE HOMOLOG"/>
    <property type="match status" value="1"/>
</dbReference>
<evidence type="ECO:0000256" key="6">
    <source>
        <dbReference type="SAM" id="Phobius"/>
    </source>
</evidence>
<dbReference type="PANTHER" id="PTHR38459:SF1">
    <property type="entry name" value="PROPHAGE BACTOPRENOL-LINKED GLUCOSE TRANSLOCASE HOMOLOG"/>
    <property type="match status" value="1"/>
</dbReference>
<keyword evidence="4 6" id="KW-1133">Transmembrane helix</keyword>
<dbReference type="RefSeq" id="WP_011536346.1">
    <property type="nucleotide sequence ID" value="NZ_CP132921.1"/>
</dbReference>
<evidence type="ECO:0000313" key="8">
    <source>
        <dbReference type="EMBL" id="WMW06324.1"/>
    </source>
</evidence>